<dbReference type="AlphaFoldDB" id="A0A074LVV9"/>
<dbReference type="STRING" id="1157490.EL26_04000"/>
<organism evidence="1 2">
    <name type="scientific">Tumebacillus flagellatus</name>
    <dbReference type="NCBI Taxonomy" id="1157490"/>
    <lineage>
        <taxon>Bacteria</taxon>
        <taxon>Bacillati</taxon>
        <taxon>Bacillota</taxon>
        <taxon>Bacilli</taxon>
        <taxon>Bacillales</taxon>
        <taxon>Alicyclobacillaceae</taxon>
        <taxon>Tumebacillus</taxon>
    </lineage>
</organism>
<reference evidence="1 2" key="1">
    <citation type="journal article" date="2013" name="Int. J. Syst. Evol. Microbiol.">
        <title>Tumebacillus flagellatus sp. nov., an alpha-amylase/pullulanase-producing bacterium isolated from cassava wastewater.</title>
        <authorList>
            <person name="Wang Q."/>
            <person name="Xie N."/>
            <person name="Qin Y."/>
            <person name="Shen N."/>
            <person name="Zhu J."/>
            <person name="Mi H."/>
            <person name="Huang R."/>
        </authorList>
    </citation>
    <scope>NUCLEOTIDE SEQUENCE [LARGE SCALE GENOMIC DNA]</scope>
    <source>
        <strain evidence="1 2">GST4</strain>
    </source>
</reference>
<dbReference type="Proteomes" id="UP000027931">
    <property type="component" value="Unassembled WGS sequence"/>
</dbReference>
<evidence type="ECO:0000313" key="1">
    <source>
        <dbReference type="EMBL" id="KEO84690.1"/>
    </source>
</evidence>
<protein>
    <recommendedName>
        <fullName evidence="3">Replicative DNA helicase</fullName>
    </recommendedName>
</protein>
<gene>
    <name evidence="1" type="ORF">EL26_04000</name>
</gene>
<comment type="caution">
    <text evidence="1">The sequence shown here is derived from an EMBL/GenBank/DDBJ whole genome shotgun (WGS) entry which is preliminary data.</text>
</comment>
<accession>A0A074LVV9</accession>
<dbReference type="EMBL" id="JMIR01000003">
    <property type="protein sequence ID" value="KEO84690.1"/>
    <property type="molecule type" value="Genomic_DNA"/>
</dbReference>
<name>A0A074LVV9_9BACL</name>
<proteinExistence type="predicted"/>
<evidence type="ECO:0008006" key="3">
    <source>
        <dbReference type="Google" id="ProtNLM"/>
    </source>
</evidence>
<sequence length="522" mass="61759">MEVLYVRDALAGFRDRMKNIAAFWPLFRLRELRKYQEFDLMALGLGVLLLILEHMLIGRVECDHADVARFLREGIREVYGQEITEEESRDLASYMLAQLRNDGRAFEFVYRNIETREEEKHVFHLIENGTYHVASGQIRFKLSDAGLDLLFKTREMYKELRISISQMLLRQQIEKGVFEDALRTVETLGLDVRQLREEIERMKMGIKRDVSQFSLTKYEAMLSLIKEQFDKERQMFEELNNLIRETRDNFERKQSGEREEMAINRLVEVSQRLNQVQNLHNKLLVDKLDLQELVLESLEEGIVSGFRSKVNFEREFLDPLMQNHVSLENVRRLIEPLMSLNIRKRFNVHKAFAPQPVQKIVEEKTSDAPDVPTDEWQPVVEDPKVKLKNIRDARYRDYLRMIFEPLMFDQSLSLHDILGALDAEKLYDVVNARDFYPFLVQLHQMSPINFRLDSETRAKILDSDETNLPYLLVQLLNEEPEFEVLGTVLVEVEQQGERHLRLADEETWTVSNFRFYKEGLYV</sequence>
<keyword evidence="2" id="KW-1185">Reference proteome</keyword>
<dbReference type="eggNOG" id="ENOG502Z91F">
    <property type="taxonomic scope" value="Bacteria"/>
</dbReference>
<evidence type="ECO:0000313" key="2">
    <source>
        <dbReference type="Proteomes" id="UP000027931"/>
    </source>
</evidence>